<dbReference type="SMART" id="SM01041">
    <property type="entry name" value="BRO1"/>
    <property type="match status" value="1"/>
</dbReference>
<dbReference type="PROSITE" id="PS51180">
    <property type="entry name" value="BRO1"/>
    <property type="match status" value="1"/>
</dbReference>
<organism evidence="3 4">
    <name type="scientific">Leucosporidium creatinivorum</name>
    <dbReference type="NCBI Taxonomy" id="106004"/>
    <lineage>
        <taxon>Eukaryota</taxon>
        <taxon>Fungi</taxon>
        <taxon>Dikarya</taxon>
        <taxon>Basidiomycota</taxon>
        <taxon>Pucciniomycotina</taxon>
        <taxon>Microbotryomycetes</taxon>
        <taxon>Leucosporidiales</taxon>
        <taxon>Leucosporidium</taxon>
    </lineage>
</organism>
<keyword evidence="4" id="KW-1185">Reference proteome</keyword>
<dbReference type="Gene3D" id="1.25.40.280">
    <property type="entry name" value="alix/aip1 like domains"/>
    <property type="match status" value="1"/>
</dbReference>
<dbReference type="InterPro" id="IPR004328">
    <property type="entry name" value="BRO1_dom"/>
</dbReference>
<dbReference type="InterPro" id="IPR025304">
    <property type="entry name" value="ALIX_V_dom"/>
</dbReference>
<dbReference type="Gene3D" id="1.20.140.50">
    <property type="entry name" value="alix/aip1 like domains"/>
    <property type="match status" value="1"/>
</dbReference>
<proteinExistence type="inferred from homology"/>
<comment type="caution">
    <text evidence="3">The sequence shown here is derived from an EMBL/GenBank/DDBJ whole genome shotgun (WGS) entry which is preliminary data.</text>
</comment>
<evidence type="ECO:0000313" key="3">
    <source>
        <dbReference type="EMBL" id="ORY88475.1"/>
    </source>
</evidence>
<accession>A0A1Y2FZ40</accession>
<gene>
    <name evidence="3" type="ORF">BCR35DRAFT_330015</name>
</gene>
<dbReference type="Proteomes" id="UP000193467">
    <property type="component" value="Unassembled WGS sequence"/>
</dbReference>
<name>A0A1Y2FZ40_9BASI</name>
<dbReference type="Pfam" id="PF13949">
    <property type="entry name" value="ALIX_LYPXL_bnd"/>
    <property type="match status" value="1"/>
</dbReference>
<reference evidence="3 4" key="1">
    <citation type="submission" date="2016-07" db="EMBL/GenBank/DDBJ databases">
        <title>Pervasive Adenine N6-methylation of Active Genes in Fungi.</title>
        <authorList>
            <consortium name="DOE Joint Genome Institute"/>
            <person name="Mondo S.J."/>
            <person name="Dannebaum R.O."/>
            <person name="Kuo R.C."/>
            <person name="Labutti K."/>
            <person name="Haridas S."/>
            <person name="Kuo A."/>
            <person name="Salamov A."/>
            <person name="Ahrendt S.R."/>
            <person name="Lipzen A."/>
            <person name="Sullivan W."/>
            <person name="Andreopoulos W.B."/>
            <person name="Clum A."/>
            <person name="Lindquist E."/>
            <person name="Daum C."/>
            <person name="Ramamoorthy G.K."/>
            <person name="Gryganskyi A."/>
            <person name="Culley D."/>
            <person name="Magnuson J.K."/>
            <person name="James T.Y."/>
            <person name="O'Malley M.A."/>
            <person name="Stajich J.E."/>
            <person name="Spatafora J.W."/>
            <person name="Visel A."/>
            <person name="Grigoriev I.V."/>
        </authorList>
    </citation>
    <scope>NUCLEOTIDE SEQUENCE [LARGE SCALE GENOMIC DNA]</scope>
    <source>
        <strain evidence="3 4">62-1032</strain>
    </source>
</reference>
<evidence type="ECO:0000256" key="1">
    <source>
        <dbReference type="ARBA" id="ARBA00038154"/>
    </source>
</evidence>
<dbReference type="STRING" id="106004.A0A1Y2FZ40"/>
<dbReference type="PANTHER" id="PTHR23030">
    <property type="entry name" value="PCD6 INTERACTING PROTEIN-RELATED"/>
    <property type="match status" value="1"/>
</dbReference>
<dbReference type="PANTHER" id="PTHR23030:SF39">
    <property type="entry name" value="PROGRAMMED CELL DEATH 6-INTERACTING PROTEIN"/>
    <property type="match status" value="1"/>
</dbReference>
<evidence type="ECO:0000259" key="2">
    <source>
        <dbReference type="PROSITE" id="PS51180"/>
    </source>
</evidence>
<sequence>MTLNNLTAYYAQLSFLVTKLPLDVGASFPWYPAFSSPSGGPLSLGAFQGSPLVQLPNLQYERLCVLFNIAALHCSLAFQQRRSDQEGMKASIAAFQNAAGVLSHLLTLLPLLKAEPPALDPLSPDLSTKSIEALRDLCLAQAQEVFWQKGVMDRLKNGTIAKLAAQVAEFYGQASAKAAEAKGAGGVWPAFSFPESLVSHLMIKNLHFAAVAQYRKSVDDLGANRYGDELGRLEVADGYVNKALSLPKRGVADSVLKDLKSLQTILADNRARALKDNNLIYLEAITPLSLLPAIPPASMARPTPPPPIISPLTHLHSSPTGLGKPYFAALVPYEVHLALSLYGDRKDELMRVELRGKAEEMEAREARLLAALGLPGSIEAVVKPVGVPPSLVERAREVRSEGGVERLRNMLGDVRKVARVNQKIMNEAIALLAQEKEEDDSLRSQHGTDRWTRLSSEIAGAQLRASVQNFEGILSAAGESDLLVRKKFGEWEERIEWLGGDERTLESSIPRLADLSPHSLSTPSPQSTSLRTLRRLLDDLHSLRTSRQRTILEANSALTNDDIRPLIVKKAEEGLARVAQKGGELKLEMSSFEEVLQRELNKFEGFEREIKEIGNRQEDLLDQVKTANDAFIHARKTDPSLAAREQALQDLDLAFHMFREILTNLQEGLKFYSDLSKLVGEVRDGCKQWAYARSAEAKEQVQSLLSNAMSGTRISNVEQPAEGRAWRPEDGIRFG</sequence>
<dbReference type="OrthoDB" id="64867at2759"/>
<dbReference type="AlphaFoldDB" id="A0A1Y2FZ40"/>
<dbReference type="InterPro" id="IPR038499">
    <property type="entry name" value="BRO1_sf"/>
</dbReference>
<dbReference type="GO" id="GO:0005768">
    <property type="term" value="C:endosome"/>
    <property type="evidence" value="ECO:0007669"/>
    <property type="project" value="TreeGrafter"/>
</dbReference>
<comment type="similarity">
    <text evidence="1">Belongs to the palA/RIM20 family.</text>
</comment>
<evidence type="ECO:0000313" key="4">
    <source>
        <dbReference type="Proteomes" id="UP000193467"/>
    </source>
</evidence>
<dbReference type="Pfam" id="PF03097">
    <property type="entry name" value="BRO1"/>
    <property type="match status" value="1"/>
</dbReference>
<protein>
    <submittedName>
        <fullName evidence="3">BRO1-like domain-domain-containing protein</fullName>
    </submittedName>
</protein>
<feature type="domain" description="BRO1" evidence="2">
    <location>
        <begin position="1"/>
        <end position="368"/>
    </location>
</feature>
<dbReference type="EMBL" id="MCGR01000010">
    <property type="protein sequence ID" value="ORY88475.1"/>
    <property type="molecule type" value="Genomic_DNA"/>
</dbReference>
<dbReference type="InParanoid" id="A0A1Y2FZ40"/>
<dbReference type="Gene3D" id="1.20.120.560">
    <property type="entry name" value="alix/aip1 in complex with the ypdl late domain"/>
    <property type="match status" value="1"/>
</dbReference>